<dbReference type="WBParaSite" id="nRc.2.0.1.t38599-RA">
    <property type="protein sequence ID" value="nRc.2.0.1.t38599-RA"/>
    <property type="gene ID" value="nRc.2.0.1.g38599"/>
</dbReference>
<reference evidence="2" key="1">
    <citation type="submission" date="2022-11" db="UniProtKB">
        <authorList>
            <consortium name="WormBaseParasite"/>
        </authorList>
    </citation>
    <scope>IDENTIFICATION</scope>
</reference>
<accession>A0A915KIM1</accession>
<organism evidence="1 2">
    <name type="scientific">Romanomermis culicivorax</name>
    <name type="common">Nematode worm</name>
    <dbReference type="NCBI Taxonomy" id="13658"/>
    <lineage>
        <taxon>Eukaryota</taxon>
        <taxon>Metazoa</taxon>
        <taxon>Ecdysozoa</taxon>
        <taxon>Nematoda</taxon>
        <taxon>Enoplea</taxon>
        <taxon>Dorylaimia</taxon>
        <taxon>Mermithida</taxon>
        <taxon>Mermithoidea</taxon>
        <taxon>Mermithidae</taxon>
        <taxon>Romanomermis</taxon>
    </lineage>
</organism>
<dbReference type="AlphaFoldDB" id="A0A915KIM1"/>
<protein>
    <submittedName>
        <fullName evidence="2">Uncharacterized protein</fullName>
    </submittedName>
</protein>
<evidence type="ECO:0000313" key="2">
    <source>
        <dbReference type="WBParaSite" id="nRc.2.0.1.t38599-RA"/>
    </source>
</evidence>
<keyword evidence="1" id="KW-1185">Reference proteome</keyword>
<evidence type="ECO:0000313" key="1">
    <source>
        <dbReference type="Proteomes" id="UP000887565"/>
    </source>
</evidence>
<dbReference type="Proteomes" id="UP000887565">
    <property type="component" value="Unplaced"/>
</dbReference>
<sequence>MMSSNLPVFPESMLLALSTTETPTQAPTDIKLDKETVMAVESLIKDITEESFVIKTKILSKTDIIEI</sequence>
<proteinExistence type="predicted"/>
<name>A0A915KIM1_ROMCU</name>